<evidence type="ECO:0000256" key="1">
    <source>
        <dbReference type="SAM" id="Phobius"/>
    </source>
</evidence>
<dbReference type="AlphaFoldDB" id="A0A5B7IJM0"/>
<proteinExistence type="predicted"/>
<protein>
    <submittedName>
        <fullName evidence="2">Uncharacterized protein</fullName>
    </submittedName>
</protein>
<evidence type="ECO:0000313" key="2">
    <source>
        <dbReference type="EMBL" id="MPC82525.1"/>
    </source>
</evidence>
<reference evidence="2 3" key="1">
    <citation type="submission" date="2019-05" db="EMBL/GenBank/DDBJ databases">
        <title>Another draft genome of Portunus trituberculatus and its Hox gene families provides insights of decapod evolution.</title>
        <authorList>
            <person name="Jeong J.-H."/>
            <person name="Song I."/>
            <person name="Kim S."/>
            <person name="Choi T."/>
            <person name="Kim D."/>
            <person name="Ryu S."/>
            <person name="Kim W."/>
        </authorList>
    </citation>
    <scope>NUCLEOTIDE SEQUENCE [LARGE SCALE GENOMIC DNA]</scope>
    <source>
        <tissue evidence="2">Muscle</tissue>
    </source>
</reference>
<accession>A0A5B7IJM0</accession>
<dbReference type="Proteomes" id="UP000324222">
    <property type="component" value="Unassembled WGS sequence"/>
</dbReference>
<organism evidence="2 3">
    <name type="scientific">Portunus trituberculatus</name>
    <name type="common">Swimming crab</name>
    <name type="synonym">Neptunus trituberculatus</name>
    <dbReference type="NCBI Taxonomy" id="210409"/>
    <lineage>
        <taxon>Eukaryota</taxon>
        <taxon>Metazoa</taxon>
        <taxon>Ecdysozoa</taxon>
        <taxon>Arthropoda</taxon>
        <taxon>Crustacea</taxon>
        <taxon>Multicrustacea</taxon>
        <taxon>Malacostraca</taxon>
        <taxon>Eumalacostraca</taxon>
        <taxon>Eucarida</taxon>
        <taxon>Decapoda</taxon>
        <taxon>Pleocyemata</taxon>
        <taxon>Brachyura</taxon>
        <taxon>Eubrachyura</taxon>
        <taxon>Portunoidea</taxon>
        <taxon>Portunidae</taxon>
        <taxon>Portuninae</taxon>
        <taxon>Portunus</taxon>
    </lineage>
</organism>
<feature type="transmembrane region" description="Helical" evidence="1">
    <location>
        <begin position="35"/>
        <end position="57"/>
    </location>
</feature>
<keyword evidence="1" id="KW-0812">Transmembrane</keyword>
<comment type="caution">
    <text evidence="2">The sequence shown here is derived from an EMBL/GenBank/DDBJ whole genome shotgun (WGS) entry which is preliminary data.</text>
</comment>
<keyword evidence="1" id="KW-1133">Transmembrane helix</keyword>
<sequence length="64" mass="6946">MSLSTLTHRDATGHFMLKCPCFHTPCVILHSKLDALYPLSFTPPTLLAVGASVLILVETNHTPS</sequence>
<dbReference type="EMBL" id="VSRR010060005">
    <property type="protein sequence ID" value="MPC82525.1"/>
    <property type="molecule type" value="Genomic_DNA"/>
</dbReference>
<keyword evidence="1" id="KW-0472">Membrane</keyword>
<keyword evidence="3" id="KW-1185">Reference proteome</keyword>
<evidence type="ECO:0000313" key="3">
    <source>
        <dbReference type="Proteomes" id="UP000324222"/>
    </source>
</evidence>
<gene>
    <name evidence="2" type="ORF">E2C01_077197</name>
</gene>
<name>A0A5B7IJM0_PORTR</name>